<protein>
    <recommendedName>
        <fullName evidence="4">Raffinose synthase</fullName>
    </recommendedName>
</protein>
<evidence type="ECO:0000256" key="1">
    <source>
        <dbReference type="ARBA" id="ARBA00023277"/>
    </source>
</evidence>
<proteinExistence type="predicted"/>
<evidence type="ECO:0000313" key="2">
    <source>
        <dbReference type="EMBL" id="MCB4807849.1"/>
    </source>
</evidence>
<organism evidence="2 3">
    <name type="scientific">Neotamlana sargassicola</name>
    <dbReference type="NCBI Taxonomy" id="2883125"/>
    <lineage>
        <taxon>Bacteria</taxon>
        <taxon>Pseudomonadati</taxon>
        <taxon>Bacteroidota</taxon>
        <taxon>Flavobacteriia</taxon>
        <taxon>Flavobacteriales</taxon>
        <taxon>Flavobacteriaceae</taxon>
        <taxon>Neotamlana</taxon>
    </lineage>
</organism>
<dbReference type="RefSeq" id="WP_226695274.1">
    <property type="nucleotide sequence ID" value="NZ_JAJAPX010000002.1"/>
</dbReference>
<dbReference type="PANTHER" id="PTHR31268">
    <property type="match status" value="1"/>
</dbReference>
<dbReference type="SUPFAM" id="SSF51445">
    <property type="entry name" value="(Trans)glycosidases"/>
    <property type="match status" value="1"/>
</dbReference>
<dbReference type="InterPro" id="IPR013785">
    <property type="entry name" value="Aldolase_TIM"/>
</dbReference>
<dbReference type="AlphaFoldDB" id="A0A9X1I7N9"/>
<dbReference type="InterPro" id="IPR017853">
    <property type="entry name" value="GH"/>
</dbReference>
<keyword evidence="1" id="KW-0119">Carbohydrate metabolism</keyword>
<evidence type="ECO:0008006" key="4">
    <source>
        <dbReference type="Google" id="ProtNLM"/>
    </source>
</evidence>
<keyword evidence="3" id="KW-1185">Reference proteome</keyword>
<reference evidence="2" key="1">
    <citation type="submission" date="2021-10" db="EMBL/GenBank/DDBJ databases">
        <title>Tamlana sargassums sp. nov., and Tamlana laminarinivorans sp. nov., two new bacteria isolated from the brown alga.</title>
        <authorList>
            <person name="Li J."/>
        </authorList>
    </citation>
    <scope>NUCLEOTIDE SEQUENCE</scope>
    <source>
        <strain evidence="2">62-3</strain>
    </source>
</reference>
<dbReference type="Proteomes" id="UP001139286">
    <property type="component" value="Unassembled WGS sequence"/>
</dbReference>
<sequence length="700" mass="79212">MKNIILSVLCITCLLSCKEQSGAKKQNSSFDVFPETLNLSALNKNGVITVSKQELTPDSTGVIAEIPLDFPEYNRGIYYRPFSKKLAAGNRVEPLWFNDIAELDGYKHQKPRMDSHINLGAFMMLQKANGDYLALLPLVSNRIGNTFSIHNNKAFLTVATYGAASENVAVPLISYGQSNNPYEAAKMAWEGAMKIDNVKENINWRSQKEYPEAYNYLGWCSWEHYKHKIDENNMLSALNGLKESAIPFRWMLIDDGYLDHKNGALLSFGVDKKKFPNGWEPITSQKDEKIKWMGIWRNFNGYFGAVSPEHNMPSLSEHLAARNPSGKRTILTPKISEASANAFFHEMTKNTKDNGFDIIKVDFQSDNFRNNEGASNAILGVHHNNIALEENCKDKDLMLLNCIAQQNFNVFNHRHSALIRGSVDYKTTKDRLDVTFVQNFANSFWLGHTHWLDQDMFYANFEETAQLMAVARAMSGGPIYLSDVPEHIDDAVLKPLTYRDGRILGTLAPAVPLPESLMQDPYFDGKAFRVIAPLKNQTAAIMAVNLNQDDKEVYTQVSLKDYAFAGGMIQPYVGLWQTPKEGVLLYDYYNKTVQVLKDDYSFTLASRKERLLLLNPIKKGWAVIGRPDKYLSAATFNLLEVEENKIKIKMVENGDLLLWTNGKTPHSENFEFTAQQDGLWFGKLTTPKADKNYTISTKVD</sequence>
<accession>A0A9X1I7N9</accession>
<dbReference type="InterPro" id="IPR008811">
    <property type="entry name" value="Glycosyl_hydrolases_36"/>
</dbReference>
<dbReference type="PANTHER" id="PTHR31268:SF32">
    <property type="entry name" value="GALACTINOL--SUCROSE GALACTOSYLTRANSFERASE 2-RELATED"/>
    <property type="match status" value="1"/>
</dbReference>
<gene>
    <name evidence="2" type="ORF">LG651_06265</name>
</gene>
<comment type="caution">
    <text evidence="2">The sequence shown here is derived from an EMBL/GenBank/DDBJ whole genome shotgun (WGS) entry which is preliminary data.</text>
</comment>
<dbReference type="Pfam" id="PF05691">
    <property type="entry name" value="Raffinose_syn"/>
    <property type="match status" value="2"/>
</dbReference>
<dbReference type="Gene3D" id="3.20.20.70">
    <property type="entry name" value="Aldolase class I"/>
    <property type="match status" value="1"/>
</dbReference>
<dbReference type="EMBL" id="JAJAPX010000002">
    <property type="protein sequence ID" value="MCB4807849.1"/>
    <property type="molecule type" value="Genomic_DNA"/>
</dbReference>
<evidence type="ECO:0000313" key="3">
    <source>
        <dbReference type="Proteomes" id="UP001139286"/>
    </source>
</evidence>
<name>A0A9X1I7N9_9FLAO</name>